<keyword evidence="2" id="KW-0489">Methyltransferase</keyword>
<comment type="caution">
    <text evidence="2">The sequence shown here is derived from an EMBL/GenBank/DDBJ whole genome shotgun (WGS) entry which is preliminary data.</text>
</comment>
<dbReference type="EMBL" id="JACOOU010000001">
    <property type="protein sequence ID" value="MBC5671074.1"/>
    <property type="molecule type" value="Genomic_DNA"/>
</dbReference>
<evidence type="ECO:0000313" key="2">
    <source>
        <dbReference type="EMBL" id="MBC5671074.1"/>
    </source>
</evidence>
<dbReference type="InterPro" id="IPR029063">
    <property type="entry name" value="SAM-dependent_MTases_sf"/>
</dbReference>
<dbReference type="CDD" id="cd02440">
    <property type="entry name" value="AdoMet_MTases"/>
    <property type="match status" value="1"/>
</dbReference>
<name>A0ABR7F785_9FIRM</name>
<dbReference type="RefSeq" id="WP_103732058.1">
    <property type="nucleotide sequence ID" value="NZ_JACOOU010000001.1"/>
</dbReference>
<dbReference type="PANTHER" id="PTHR43667:SF2">
    <property type="entry name" value="FATTY ACID C-METHYL TRANSFERASE"/>
    <property type="match status" value="1"/>
</dbReference>
<dbReference type="InterPro" id="IPR050723">
    <property type="entry name" value="CFA/CMAS"/>
</dbReference>
<dbReference type="Gene3D" id="3.40.50.150">
    <property type="entry name" value="Vaccinia Virus protein VP39"/>
    <property type="match status" value="1"/>
</dbReference>
<dbReference type="InterPro" id="IPR025714">
    <property type="entry name" value="Methyltranfer_dom"/>
</dbReference>
<evidence type="ECO:0000259" key="1">
    <source>
        <dbReference type="Pfam" id="PF13847"/>
    </source>
</evidence>
<sequence length="271" mass="30773">MDLEQLKREWKNPSAHNGVLQAKIWDNRAGEYEKKEIPNEKDDPFLKFLWKKAEPDADMQVLDIGCGAGLYTIALAGRVKKAVGLDVSSRMIESAKRRADDLGIANAEFGVQDWSKTDAQRCGFQNGFDIVFAHMTPAVCDYHTFDQMNACSKKYCFMAKPVRRRDAVQDGAFAAVGIDTQGKQMDDTVLNSFTYLWLKGYTPEVVKIDEVWSAKRSVEEMTAWCTDRAGVYKNLTAEEKNRIRNYVESVSEEGMVNEVVRTSIVTIYWHV</sequence>
<dbReference type="Proteomes" id="UP000654573">
    <property type="component" value="Unassembled WGS sequence"/>
</dbReference>
<dbReference type="SUPFAM" id="SSF53335">
    <property type="entry name" value="S-adenosyl-L-methionine-dependent methyltransferases"/>
    <property type="match status" value="1"/>
</dbReference>
<dbReference type="Pfam" id="PF13847">
    <property type="entry name" value="Methyltransf_31"/>
    <property type="match status" value="1"/>
</dbReference>
<keyword evidence="2" id="KW-0808">Transferase</keyword>
<evidence type="ECO:0000313" key="3">
    <source>
        <dbReference type="Proteomes" id="UP000654573"/>
    </source>
</evidence>
<accession>A0ABR7F785</accession>
<dbReference type="GO" id="GO:0008168">
    <property type="term" value="F:methyltransferase activity"/>
    <property type="evidence" value="ECO:0007669"/>
    <property type="project" value="UniProtKB-KW"/>
</dbReference>
<feature type="domain" description="Methyltransferase" evidence="1">
    <location>
        <begin position="56"/>
        <end position="151"/>
    </location>
</feature>
<dbReference type="GO" id="GO:0032259">
    <property type="term" value="P:methylation"/>
    <property type="evidence" value="ECO:0007669"/>
    <property type="project" value="UniProtKB-KW"/>
</dbReference>
<proteinExistence type="predicted"/>
<protein>
    <submittedName>
        <fullName evidence="2">Class I SAM-dependent methyltransferase</fullName>
    </submittedName>
</protein>
<gene>
    <name evidence="2" type="ORF">H8S76_02350</name>
</gene>
<dbReference type="PANTHER" id="PTHR43667">
    <property type="entry name" value="CYCLOPROPANE-FATTY-ACYL-PHOSPHOLIPID SYNTHASE"/>
    <property type="match status" value="1"/>
</dbReference>
<reference evidence="2 3" key="1">
    <citation type="submission" date="2020-08" db="EMBL/GenBank/DDBJ databases">
        <title>Genome public.</title>
        <authorList>
            <person name="Liu C."/>
            <person name="Sun Q."/>
        </authorList>
    </citation>
    <scope>NUCLEOTIDE SEQUENCE [LARGE SCALE GENOMIC DNA]</scope>
    <source>
        <strain evidence="2 3">NSJ-34</strain>
    </source>
</reference>
<organism evidence="2 3">
    <name type="scientific">Blautia celeris</name>
    <dbReference type="NCBI Taxonomy" id="2763026"/>
    <lineage>
        <taxon>Bacteria</taxon>
        <taxon>Bacillati</taxon>
        <taxon>Bacillota</taxon>
        <taxon>Clostridia</taxon>
        <taxon>Lachnospirales</taxon>
        <taxon>Lachnospiraceae</taxon>
        <taxon>Blautia</taxon>
    </lineage>
</organism>
<keyword evidence="3" id="KW-1185">Reference proteome</keyword>